<gene>
    <name evidence="3" type="ORF">HAX54_012106</name>
</gene>
<dbReference type="PANTHER" id="PTHR48474">
    <property type="entry name" value="DUF1985 DOMAIN-CONTAINING PROTEIN"/>
    <property type="match status" value="1"/>
</dbReference>
<proteinExistence type="predicted"/>
<accession>A0ABS8RK18</accession>
<evidence type="ECO:0000313" key="4">
    <source>
        <dbReference type="Proteomes" id="UP000823775"/>
    </source>
</evidence>
<feature type="domain" description="DUF1985" evidence="2">
    <location>
        <begin position="2"/>
        <end position="96"/>
    </location>
</feature>
<keyword evidence="4" id="KW-1185">Reference proteome</keyword>
<protein>
    <recommendedName>
        <fullName evidence="2">DUF1985 domain-containing protein</fullName>
    </recommendedName>
</protein>
<dbReference type="Pfam" id="PF09331">
    <property type="entry name" value="DUF1985"/>
    <property type="match status" value="1"/>
</dbReference>
<name>A0ABS8RK18_DATST</name>
<evidence type="ECO:0000256" key="1">
    <source>
        <dbReference type="SAM" id="MobiDB-lite"/>
    </source>
</evidence>
<reference evidence="3 4" key="1">
    <citation type="journal article" date="2021" name="BMC Genomics">
        <title>Datura genome reveals duplications of psychoactive alkaloid biosynthetic genes and high mutation rate following tissue culture.</title>
        <authorList>
            <person name="Rajewski A."/>
            <person name="Carter-House D."/>
            <person name="Stajich J."/>
            <person name="Litt A."/>
        </authorList>
    </citation>
    <scope>NUCLEOTIDE SEQUENCE [LARGE SCALE GENOMIC DNA]</scope>
    <source>
        <strain evidence="3">AR-01</strain>
    </source>
</reference>
<dbReference type="PANTHER" id="PTHR48474:SF1">
    <property type="entry name" value="DUF1985 DOMAIN-CONTAINING PROTEIN"/>
    <property type="match status" value="1"/>
</dbReference>
<organism evidence="3 4">
    <name type="scientific">Datura stramonium</name>
    <name type="common">Jimsonweed</name>
    <name type="synonym">Common thornapple</name>
    <dbReference type="NCBI Taxonomy" id="4076"/>
    <lineage>
        <taxon>Eukaryota</taxon>
        <taxon>Viridiplantae</taxon>
        <taxon>Streptophyta</taxon>
        <taxon>Embryophyta</taxon>
        <taxon>Tracheophyta</taxon>
        <taxon>Spermatophyta</taxon>
        <taxon>Magnoliopsida</taxon>
        <taxon>eudicotyledons</taxon>
        <taxon>Gunneridae</taxon>
        <taxon>Pentapetalae</taxon>
        <taxon>asterids</taxon>
        <taxon>lamiids</taxon>
        <taxon>Solanales</taxon>
        <taxon>Solanaceae</taxon>
        <taxon>Solanoideae</taxon>
        <taxon>Datureae</taxon>
        <taxon>Datura</taxon>
    </lineage>
</organism>
<feature type="region of interest" description="Disordered" evidence="1">
    <location>
        <begin position="146"/>
        <end position="194"/>
    </location>
</feature>
<dbReference type="InterPro" id="IPR015410">
    <property type="entry name" value="DUF1985"/>
</dbReference>
<evidence type="ECO:0000259" key="2">
    <source>
        <dbReference type="Pfam" id="PF09331"/>
    </source>
</evidence>
<evidence type="ECO:0000313" key="3">
    <source>
        <dbReference type="EMBL" id="MCD7446621.1"/>
    </source>
</evidence>
<comment type="caution">
    <text evidence="3">The sequence shown here is derived from an EMBL/GenBank/DDBJ whole genome shotgun (WGS) entry which is preliminary data.</text>
</comment>
<sequence length="494" mass="56291">MVREVESSSDDALLINLNGTTLHFTQKEFTLISGLNCTTDEFEFEFDMDVPNRLISQYFGGDNTMTVSKVEFVKKFEKKVWGNNDDDALKFALLCGCMNVVPMFILRLQPRNIVLTPRELSILELPPPFVESHSVYSVDNEVDQSNDDFMDVQPQIPTAKGKEKVGNSSSPVKDKTKQQTAASPHSIRRQHYHVVKPDVKDEFDNIRKLINEKFSSVMDAASVGHEAEKGSKYQTPGRMPEHTAHVQTHIDDNHIEDLNMPPSQFEFPDELLPSLNPERSIIVHPYVNIQEEVTSLPMQRYRPPGRWNTSPYLSRFGSSTGSSSRIPLTFTKRHPFEENSINGPYDITLIEEYLKWIRDDLLVRSAGHDVAVKHEIEKLLQLLLIYLSTTDFYQKKGTTSSTHSRYNIQAPSDAFEVMYVDNIPQQKIGKFLSCGEGIPNSSIDIEFLSNRYASILWDYEMKKIEVDSMSDDEAPPRKIIPIIDSSSSYRIVLS</sequence>
<dbReference type="EMBL" id="JACEIK010000017">
    <property type="protein sequence ID" value="MCD7446621.1"/>
    <property type="molecule type" value="Genomic_DNA"/>
</dbReference>
<dbReference type="Proteomes" id="UP000823775">
    <property type="component" value="Unassembled WGS sequence"/>
</dbReference>